<dbReference type="InParanoid" id="A0A067NHT9"/>
<dbReference type="VEuPathDB" id="FungiDB:PLEOSDRAFT_1114090"/>
<feature type="binding site" description="axial binding residue" evidence="8">
    <location>
        <position position="523"/>
    </location>
    <ligand>
        <name>heme</name>
        <dbReference type="ChEBI" id="CHEBI:30413"/>
    </ligand>
    <ligandPart>
        <name>Fe</name>
        <dbReference type="ChEBI" id="CHEBI:18248"/>
    </ligandPart>
</feature>
<dbReference type="EMBL" id="KL198012">
    <property type="protein sequence ID" value="KDQ23687.1"/>
    <property type="molecule type" value="Genomic_DNA"/>
</dbReference>
<evidence type="ECO:0000256" key="5">
    <source>
        <dbReference type="ARBA" id="ARBA00023002"/>
    </source>
</evidence>
<dbReference type="AlphaFoldDB" id="A0A067NHT9"/>
<evidence type="ECO:0000256" key="3">
    <source>
        <dbReference type="ARBA" id="ARBA00022617"/>
    </source>
</evidence>
<feature type="transmembrane region" description="Helical" evidence="10">
    <location>
        <begin position="32"/>
        <end position="56"/>
    </location>
</feature>
<dbReference type="InterPro" id="IPR002401">
    <property type="entry name" value="Cyt_P450_E_grp-I"/>
</dbReference>
<evidence type="ECO:0000313" key="12">
    <source>
        <dbReference type="Proteomes" id="UP000027073"/>
    </source>
</evidence>
<evidence type="ECO:0000256" key="10">
    <source>
        <dbReference type="SAM" id="Phobius"/>
    </source>
</evidence>
<evidence type="ECO:0008006" key="13">
    <source>
        <dbReference type="Google" id="ProtNLM"/>
    </source>
</evidence>
<keyword evidence="5 9" id="KW-0560">Oxidoreductase</keyword>
<dbReference type="Gene3D" id="1.10.630.10">
    <property type="entry name" value="Cytochrome P450"/>
    <property type="match status" value="1"/>
</dbReference>
<keyword evidence="10" id="KW-0812">Transmembrane</keyword>
<sequence>MLRFTPGVDYALRGATKYLAPSVLLAVLTQRFAGFNVGLLAGLLAIPCYASARILWSDFRMKREAAKLGARLIPRLRGRWFANLDILKEMNWHFSNGYLGDGLTQILEEYGNAFNFHVLWGEGVFTVCPEHIKLILATDFNNYEKGPRFIETMSPVLGTGVFNSDGSMWKFHRSMTRPFFSRDRISHFDLFDRHAEVLIYRMKERSSIGMGIDVQDLMGRFTLDSATEFLFGSCVHSLNGKLPYPHHLDPAYLAPLDNHQVADEKFPRAFLQAQEAISQRERLGPIWPLWEMFGDATKEPMRVVNAFIDPIIQEALRKKRTKDTETGILGGQTIKPEEDANSAEVEDDVTLLDHLVKFTSDPVVLKDETLNIMLAGRDTTAATLTVLVYFLAMYPEVLKRLRTEVLSKVGSSERPTYAEIRDMKYLRAVINEVLRLYPVVPFNVRQSINDTTWPSPDPNEKPLYIPGGTKTMYSVFLMQRRKDLWGPDAEEFDPDRFLDDRLKKYLISNSFAFLPFNAGPRICLGQQFAYNEISFMVIRLLQNFESFSLDEDAQPPETRPRAYWKEGPSGRRAIEKFYPKVTLTLYAYGGLWVKAHEAKES</sequence>
<protein>
    <recommendedName>
        <fullName evidence="13">Cytochrome P450 monooxygenase pc-3</fullName>
    </recommendedName>
</protein>
<dbReference type="GO" id="GO:0016705">
    <property type="term" value="F:oxidoreductase activity, acting on paired donors, with incorporation or reduction of molecular oxygen"/>
    <property type="evidence" value="ECO:0007669"/>
    <property type="project" value="InterPro"/>
</dbReference>
<dbReference type="SUPFAM" id="SSF48264">
    <property type="entry name" value="Cytochrome P450"/>
    <property type="match status" value="1"/>
</dbReference>
<dbReference type="GO" id="GO:0020037">
    <property type="term" value="F:heme binding"/>
    <property type="evidence" value="ECO:0007669"/>
    <property type="project" value="InterPro"/>
</dbReference>
<dbReference type="PRINTS" id="PR00385">
    <property type="entry name" value="P450"/>
</dbReference>
<accession>A0A067NHT9</accession>
<keyword evidence="10" id="KW-0472">Membrane</keyword>
<comment type="cofactor">
    <cofactor evidence="1 8">
        <name>heme</name>
        <dbReference type="ChEBI" id="CHEBI:30413"/>
    </cofactor>
</comment>
<dbReference type="PROSITE" id="PS00086">
    <property type="entry name" value="CYTOCHROME_P450"/>
    <property type="match status" value="1"/>
</dbReference>
<gene>
    <name evidence="11" type="ORF">PLEOSDRAFT_1114090</name>
</gene>
<proteinExistence type="inferred from homology"/>
<dbReference type="PANTHER" id="PTHR24287">
    <property type="entry name" value="P450, PUTATIVE (EUROFUNG)-RELATED"/>
    <property type="match status" value="1"/>
</dbReference>
<keyword evidence="3 8" id="KW-0349">Heme</keyword>
<evidence type="ECO:0000256" key="9">
    <source>
        <dbReference type="RuleBase" id="RU000461"/>
    </source>
</evidence>
<dbReference type="InterPro" id="IPR047146">
    <property type="entry name" value="Cyt_P450_E_CYP52_fungi"/>
</dbReference>
<keyword evidence="7 9" id="KW-0503">Monooxygenase</keyword>
<dbReference type="InterPro" id="IPR001128">
    <property type="entry name" value="Cyt_P450"/>
</dbReference>
<evidence type="ECO:0000256" key="2">
    <source>
        <dbReference type="ARBA" id="ARBA00010617"/>
    </source>
</evidence>
<keyword evidence="4 8" id="KW-0479">Metal-binding</keyword>
<keyword evidence="10" id="KW-1133">Transmembrane helix</keyword>
<evidence type="ECO:0000256" key="4">
    <source>
        <dbReference type="ARBA" id="ARBA00022723"/>
    </source>
</evidence>
<dbReference type="Proteomes" id="UP000027073">
    <property type="component" value="Unassembled WGS sequence"/>
</dbReference>
<dbReference type="InterPro" id="IPR036396">
    <property type="entry name" value="Cyt_P450_sf"/>
</dbReference>
<evidence type="ECO:0000256" key="6">
    <source>
        <dbReference type="ARBA" id="ARBA00023004"/>
    </source>
</evidence>
<dbReference type="HOGENOM" id="CLU_001570_27_0_1"/>
<name>A0A067NHT9_PLEO1</name>
<evidence type="ECO:0000256" key="1">
    <source>
        <dbReference type="ARBA" id="ARBA00001971"/>
    </source>
</evidence>
<reference evidence="12" key="1">
    <citation type="journal article" date="2014" name="Proc. Natl. Acad. Sci. U.S.A.">
        <title>Extensive sampling of basidiomycete genomes demonstrates inadequacy of the white-rot/brown-rot paradigm for wood decay fungi.</title>
        <authorList>
            <person name="Riley R."/>
            <person name="Salamov A.A."/>
            <person name="Brown D.W."/>
            <person name="Nagy L.G."/>
            <person name="Floudas D."/>
            <person name="Held B.W."/>
            <person name="Levasseur A."/>
            <person name="Lombard V."/>
            <person name="Morin E."/>
            <person name="Otillar R."/>
            <person name="Lindquist E.A."/>
            <person name="Sun H."/>
            <person name="LaButti K.M."/>
            <person name="Schmutz J."/>
            <person name="Jabbour D."/>
            <person name="Luo H."/>
            <person name="Baker S.E."/>
            <person name="Pisabarro A.G."/>
            <person name="Walton J.D."/>
            <person name="Blanchette R.A."/>
            <person name="Henrissat B."/>
            <person name="Martin F."/>
            <person name="Cullen D."/>
            <person name="Hibbett D.S."/>
            <person name="Grigoriev I.V."/>
        </authorList>
    </citation>
    <scope>NUCLEOTIDE SEQUENCE [LARGE SCALE GENOMIC DNA]</scope>
    <source>
        <strain evidence="12">PC15</strain>
    </source>
</reference>
<dbReference type="STRING" id="1137138.A0A067NHT9"/>
<dbReference type="PRINTS" id="PR00463">
    <property type="entry name" value="EP450I"/>
</dbReference>
<dbReference type="PANTHER" id="PTHR24287:SF1">
    <property type="entry name" value="P450, PUTATIVE (EUROFUNG)-RELATED"/>
    <property type="match status" value="1"/>
</dbReference>
<dbReference type="Pfam" id="PF00067">
    <property type="entry name" value="p450"/>
    <property type="match status" value="1"/>
</dbReference>
<evidence type="ECO:0000313" key="11">
    <source>
        <dbReference type="EMBL" id="KDQ23687.1"/>
    </source>
</evidence>
<keyword evidence="6 8" id="KW-0408">Iron</keyword>
<evidence type="ECO:0000256" key="7">
    <source>
        <dbReference type="ARBA" id="ARBA00023033"/>
    </source>
</evidence>
<evidence type="ECO:0000256" key="8">
    <source>
        <dbReference type="PIRSR" id="PIRSR602401-1"/>
    </source>
</evidence>
<dbReference type="GO" id="GO:0004497">
    <property type="term" value="F:monooxygenase activity"/>
    <property type="evidence" value="ECO:0007669"/>
    <property type="project" value="UniProtKB-KW"/>
</dbReference>
<dbReference type="OrthoDB" id="1470350at2759"/>
<dbReference type="InterPro" id="IPR017972">
    <property type="entry name" value="Cyt_P450_CS"/>
</dbReference>
<comment type="similarity">
    <text evidence="2 9">Belongs to the cytochrome P450 family.</text>
</comment>
<dbReference type="CDD" id="cd11063">
    <property type="entry name" value="CYP52"/>
    <property type="match status" value="1"/>
</dbReference>
<dbReference type="GO" id="GO:0005506">
    <property type="term" value="F:iron ion binding"/>
    <property type="evidence" value="ECO:0007669"/>
    <property type="project" value="InterPro"/>
</dbReference>
<organism evidence="11 12">
    <name type="scientific">Pleurotus ostreatus (strain PC15)</name>
    <name type="common">Oyster mushroom</name>
    <dbReference type="NCBI Taxonomy" id="1137138"/>
    <lineage>
        <taxon>Eukaryota</taxon>
        <taxon>Fungi</taxon>
        <taxon>Dikarya</taxon>
        <taxon>Basidiomycota</taxon>
        <taxon>Agaricomycotina</taxon>
        <taxon>Agaricomycetes</taxon>
        <taxon>Agaricomycetidae</taxon>
        <taxon>Agaricales</taxon>
        <taxon>Pleurotineae</taxon>
        <taxon>Pleurotaceae</taxon>
        <taxon>Pleurotus</taxon>
    </lineage>
</organism>